<accession>A0A974E315</accession>
<dbReference type="EMBL" id="CM004466">
    <property type="protein sequence ID" value="OCU02281.1"/>
    <property type="molecule type" value="Genomic_DNA"/>
</dbReference>
<protein>
    <submittedName>
        <fullName evidence="1">Uncharacterized protein</fullName>
    </submittedName>
</protein>
<sequence>MFAELRATARAHIRAPDYCFQNDPEIATGGPIRVAEGCLNNTNCCGCANCVAMTTVDESLCCREIHNIQQFFDQEHKCIVHNQDMLKHCLDSHLLEFLIRVRGRTSVTTFRTHYNKEMRKAAYFTTWTHGFLRLIYVYRFRRVWFL</sequence>
<name>A0A974E315_XENLA</name>
<evidence type="ECO:0000313" key="2">
    <source>
        <dbReference type="Proteomes" id="UP000694892"/>
    </source>
</evidence>
<dbReference type="Proteomes" id="UP000694892">
    <property type="component" value="Chromosome 1L"/>
</dbReference>
<gene>
    <name evidence="1" type="ORF">XELAEV_18008042mg</name>
</gene>
<dbReference type="PANTHER" id="PTHR36981">
    <property type="entry name" value="ZGC:195170"/>
    <property type="match status" value="1"/>
</dbReference>
<dbReference type="AlphaFoldDB" id="A0A974E315"/>
<proteinExistence type="predicted"/>
<dbReference type="PANTHER" id="PTHR36981:SF11">
    <property type="entry name" value="P2X PURINOCEPTOR 7-LIKE"/>
    <property type="match status" value="1"/>
</dbReference>
<evidence type="ECO:0000313" key="1">
    <source>
        <dbReference type="EMBL" id="OCU02281.1"/>
    </source>
</evidence>
<reference evidence="2" key="1">
    <citation type="journal article" date="2016" name="Nature">
        <title>Genome evolution in the allotetraploid frog Xenopus laevis.</title>
        <authorList>
            <person name="Session A.M."/>
            <person name="Uno Y."/>
            <person name="Kwon T."/>
            <person name="Chapman J.A."/>
            <person name="Toyoda A."/>
            <person name="Takahashi S."/>
            <person name="Fukui A."/>
            <person name="Hikosaka A."/>
            <person name="Suzuki A."/>
            <person name="Kondo M."/>
            <person name="van Heeringen S.J."/>
            <person name="Quigley I."/>
            <person name="Heinz S."/>
            <person name="Ogino H."/>
            <person name="Ochi H."/>
            <person name="Hellsten U."/>
            <person name="Lyons J.B."/>
            <person name="Simakov O."/>
            <person name="Putnam N."/>
            <person name="Stites J."/>
            <person name="Kuroki Y."/>
            <person name="Tanaka T."/>
            <person name="Michiue T."/>
            <person name="Watanabe M."/>
            <person name="Bogdanovic O."/>
            <person name="Lister R."/>
            <person name="Georgiou G."/>
            <person name="Paranjpe S.S."/>
            <person name="van Kruijsbergen I."/>
            <person name="Shu S."/>
            <person name="Carlson J."/>
            <person name="Kinoshita T."/>
            <person name="Ohta Y."/>
            <person name="Mawaribuchi S."/>
            <person name="Jenkins J."/>
            <person name="Grimwood J."/>
            <person name="Schmutz J."/>
            <person name="Mitros T."/>
            <person name="Mozaffari S.V."/>
            <person name="Suzuki Y."/>
            <person name="Haramoto Y."/>
            <person name="Yamamoto T.S."/>
            <person name="Takagi C."/>
            <person name="Heald R."/>
            <person name="Miller K."/>
            <person name="Haudenschild C."/>
            <person name="Kitzman J."/>
            <person name="Nakayama T."/>
            <person name="Izutsu Y."/>
            <person name="Robert J."/>
            <person name="Fortriede J."/>
            <person name="Burns K."/>
            <person name="Lotay V."/>
            <person name="Karimi K."/>
            <person name="Yasuoka Y."/>
            <person name="Dichmann D.S."/>
            <person name="Flajnik M.F."/>
            <person name="Houston D.W."/>
            <person name="Shendure J."/>
            <person name="DuPasquier L."/>
            <person name="Vize P.D."/>
            <person name="Zorn A.M."/>
            <person name="Ito M."/>
            <person name="Marcotte E.M."/>
            <person name="Wallingford J.B."/>
            <person name="Ito Y."/>
            <person name="Asashima M."/>
            <person name="Ueno N."/>
            <person name="Matsuda Y."/>
            <person name="Veenstra G.J."/>
            <person name="Fujiyama A."/>
            <person name="Harland R.M."/>
            <person name="Taira M."/>
            <person name="Rokhsar D.S."/>
        </authorList>
    </citation>
    <scope>NUCLEOTIDE SEQUENCE [LARGE SCALE GENOMIC DNA]</scope>
    <source>
        <strain evidence="2">J</strain>
    </source>
</reference>
<organism evidence="1 2">
    <name type="scientific">Xenopus laevis</name>
    <name type="common">African clawed frog</name>
    <dbReference type="NCBI Taxonomy" id="8355"/>
    <lineage>
        <taxon>Eukaryota</taxon>
        <taxon>Metazoa</taxon>
        <taxon>Chordata</taxon>
        <taxon>Craniata</taxon>
        <taxon>Vertebrata</taxon>
        <taxon>Euteleostomi</taxon>
        <taxon>Amphibia</taxon>
        <taxon>Batrachia</taxon>
        <taxon>Anura</taxon>
        <taxon>Pipoidea</taxon>
        <taxon>Pipidae</taxon>
        <taxon>Xenopodinae</taxon>
        <taxon>Xenopus</taxon>
        <taxon>Xenopus</taxon>
    </lineage>
</organism>